<dbReference type="STRING" id="44252.DJ90_4238"/>
<accession>A0A090Z8L0</accession>
<organism evidence="6 8">
    <name type="scientific">Paenibacillus macerans</name>
    <name type="common">Bacillus macerans</name>
    <dbReference type="NCBI Taxonomy" id="44252"/>
    <lineage>
        <taxon>Bacteria</taxon>
        <taxon>Bacillati</taxon>
        <taxon>Bacillota</taxon>
        <taxon>Bacilli</taxon>
        <taxon>Bacillales</taxon>
        <taxon>Paenibacillaceae</taxon>
        <taxon>Paenibacillus</taxon>
    </lineage>
</organism>
<evidence type="ECO:0000256" key="2">
    <source>
        <dbReference type="ARBA" id="ARBA00022676"/>
    </source>
</evidence>
<evidence type="ECO:0000256" key="3">
    <source>
        <dbReference type="ARBA" id="ARBA00022679"/>
    </source>
</evidence>
<feature type="domain" description="Glycosyl transferase family 1" evidence="4">
    <location>
        <begin position="204"/>
        <end position="348"/>
    </location>
</feature>
<evidence type="ECO:0000259" key="5">
    <source>
        <dbReference type="Pfam" id="PF06925"/>
    </source>
</evidence>
<dbReference type="Proteomes" id="UP000442469">
    <property type="component" value="Unassembled WGS sequence"/>
</dbReference>
<keyword evidence="2" id="KW-0328">Glycosyltransferase</keyword>
<dbReference type="PANTHER" id="PTHR43025">
    <property type="entry name" value="MONOGALACTOSYLDIACYLGLYCEROL SYNTHASE"/>
    <property type="match status" value="1"/>
</dbReference>
<comment type="caution">
    <text evidence="6">The sequence shown here is derived from an EMBL/GenBank/DDBJ whole genome shotgun (WGS) entry which is preliminary data.</text>
</comment>
<evidence type="ECO:0000313" key="8">
    <source>
        <dbReference type="Proteomes" id="UP000029278"/>
    </source>
</evidence>
<evidence type="ECO:0000313" key="6">
    <source>
        <dbReference type="EMBL" id="KFN06550.1"/>
    </source>
</evidence>
<dbReference type="Pfam" id="PF00534">
    <property type="entry name" value="Glycos_transf_1"/>
    <property type="match status" value="1"/>
</dbReference>
<dbReference type="InterPro" id="IPR009695">
    <property type="entry name" value="Diacylglyc_glucosyltr_N"/>
</dbReference>
<dbReference type="GO" id="GO:0016758">
    <property type="term" value="F:hexosyltransferase activity"/>
    <property type="evidence" value="ECO:0007669"/>
    <property type="project" value="InterPro"/>
</dbReference>
<feature type="domain" description="Diacylglycerol glucosyltransferase N-terminal" evidence="5">
    <location>
        <begin position="19"/>
        <end position="180"/>
    </location>
</feature>
<evidence type="ECO:0000259" key="4">
    <source>
        <dbReference type="Pfam" id="PF00534"/>
    </source>
</evidence>
<dbReference type="EMBL" id="WNZZ01000035">
    <property type="protein sequence ID" value="MUG26114.1"/>
    <property type="molecule type" value="Genomic_DNA"/>
</dbReference>
<dbReference type="InterPro" id="IPR050519">
    <property type="entry name" value="Glycosyltransf_28_UgtP"/>
</dbReference>
<protein>
    <submittedName>
        <fullName evidence="6">Glycosyl transferases group 1 family protein</fullName>
    </submittedName>
    <submittedName>
        <fullName evidence="7">Glycosyltransferase</fullName>
    </submittedName>
</protein>
<keyword evidence="8" id="KW-1185">Reference proteome</keyword>
<evidence type="ECO:0000256" key="1">
    <source>
        <dbReference type="ARBA" id="ARBA00006962"/>
    </source>
</evidence>
<gene>
    <name evidence="6" type="ORF">DJ90_4238</name>
    <name evidence="7" type="ORF">GNQ08_27515</name>
</gene>
<dbReference type="SUPFAM" id="SSF53756">
    <property type="entry name" value="UDP-Glycosyltransferase/glycogen phosphorylase"/>
    <property type="match status" value="1"/>
</dbReference>
<dbReference type="PATRIC" id="fig|44252.3.peg.4226"/>
<dbReference type="EMBL" id="JMQA01000037">
    <property type="protein sequence ID" value="KFN06550.1"/>
    <property type="molecule type" value="Genomic_DNA"/>
</dbReference>
<dbReference type="GeneID" id="77009630"/>
<proteinExistence type="inferred from homology"/>
<name>A0A090Z8L0_PAEMA</name>
<dbReference type="RefSeq" id="WP_036626321.1">
    <property type="nucleotide sequence ID" value="NZ_BGML01000012.1"/>
</dbReference>
<reference evidence="7 9" key="2">
    <citation type="submission" date="2019-11" db="EMBL/GenBank/DDBJ databases">
        <title>Draft genome sequences of five Paenibacillus species of dairy origin.</title>
        <authorList>
            <person name="Olajide A.M."/>
            <person name="Chen S."/>
            <person name="Lapointe G."/>
        </authorList>
    </citation>
    <scope>NUCLEOTIDE SEQUENCE [LARGE SCALE GENOMIC DNA]</scope>
    <source>
        <strain evidence="7 9">3CT49</strain>
    </source>
</reference>
<dbReference type="OrthoDB" id="9815663at2"/>
<sequence length="388" mass="42983">MTYQTPKIMILYASYGDGHYQASKALEASFRSKGIADIVLLDLMAEAHPLLNELTKFVYMQSFRTLPLIYGWVYNATKEMQFETSPLGVINSFGMGKLQQTIDQLQPDIIIHTFPQLAMPKLNKRTGKSLPLVNIVTDFDLHGRWIHPSVDRYYVATDDLKREMTSRGIPAGNVVVSGIPLKPDFFKEPSPGGEIANRLDPRKKTVLLMAGAYGVMTGIRDICNRLVSSGRHQVVVVCGRNRNLHRGLSKQLGEHPDVHVYGYVSEVAALMQACDCIITKPGGITLSEALACRLPIFLYRPVPGQELNNALYLQKKGVAMVAEDPGTLTGQIEALLSDEERQAAVARKIENLRKPEAAEAIVNDIMRQWFTPPEGELVLTAEGSSYIG</sequence>
<dbReference type="AlphaFoldDB" id="A0A090Z8L0"/>
<keyword evidence="3 6" id="KW-0808">Transferase</keyword>
<evidence type="ECO:0000313" key="7">
    <source>
        <dbReference type="EMBL" id="MUG26114.1"/>
    </source>
</evidence>
<dbReference type="Pfam" id="PF06925">
    <property type="entry name" value="MGDG_synth"/>
    <property type="match status" value="1"/>
</dbReference>
<dbReference type="HOGENOM" id="CLU_028367_0_1_9"/>
<dbReference type="PANTHER" id="PTHR43025:SF3">
    <property type="entry name" value="MONOGALACTOSYLDIACYLGLYCEROL SYNTHASE 1, CHLOROPLASTIC"/>
    <property type="match status" value="1"/>
</dbReference>
<dbReference type="GO" id="GO:0009247">
    <property type="term" value="P:glycolipid biosynthetic process"/>
    <property type="evidence" value="ECO:0007669"/>
    <property type="project" value="InterPro"/>
</dbReference>
<dbReference type="InterPro" id="IPR001296">
    <property type="entry name" value="Glyco_trans_1"/>
</dbReference>
<dbReference type="Proteomes" id="UP000029278">
    <property type="component" value="Unassembled WGS sequence"/>
</dbReference>
<comment type="similarity">
    <text evidence="1">Belongs to the glycosyltransferase 28 family.</text>
</comment>
<evidence type="ECO:0000313" key="9">
    <source>
        <dbReference type="Proteomes" id="UP000442469"/>
    </source>
</evidence>
<dbReference type="GO" id="GO:0016020">
    <property type="term" value="C:membrane"/>
    <property type="evidence" value="ECO:0007669"/>
    <property type="project" value="GOC"/>
</dbReference>
<reference evidence="6 8" key="1">
    <citation type="submission" date="2014-04" db="EMBL/GenBank/DDBJ databases">
        <authorList>
            <person name="Bishop-Lilly K.A."/>
            <person name="Broomall S.M."/>
            <person name="Chain P.S."/>
            <person name="Chertkov O."/>
            <person name="Coyne S.R."/>
            <person name="Daligault H.E."/>
            <person name="Davenport K.W."/>
            <person name="Erkkila T."/>
            <person name="Frey K.G."/>
            <person name="Gibbons H.S."/>
            <person name="Gu W."/>
            <person name="Jaissle J."/>
            <person name="Johnson S.L."/>
            <person name="Koroleva G.I."/>
            <person name="Ladner J.T."/>
            <person name="Lo C.-C."/>
            <person name="Minogue T.D."/>
            <person name="Munk C."/>
            <person name="Palacios G.F."/>
            <person name="Redden C.L."/>
            <person name="Rosenzweig C.N."/>
            <person name="Scholz M.B."/>
            <person name="Teshima H."/>
            <person name="Xu Y."/>
        </authorList>
    </citation>
    <scope>NUCLEOTIDE SEQUENCE [LARGE SCALE GENOMIC DNA]</scope>
    <source>
        <strain evidence="6 8">8244</strain>
    </source>
</reference>
<dbReference type="Gene3D" id="3.40.50.2000">
    <property type="entry name" value="Glycogen Phosphorylase B"/>
    <property type="match status" value="1"/>
</dbReference>